<dbReference type="AlphaFoldDB" id="A0A371F658"/>
<dbReference type="Proteomes" id="UP000257109">
    <property type="component" value="Unassembled WGS sequence"/>
</dbReference>
<name>A0A371F658_MUCPR</name>
<organism evidence="2 3">
    <name type="scientific">Mucuna pruriens</name>
    <name type="common">Velvet bean</name>
    <name type="synonym">Dolichos pruriens</name>
    <dbReference type="NCBI Taxonomy" id="157652"/>
    <lineage>
        <taxon>Eukaryota</taxon>
        <taxon>Viridiplantae</taxon>
        <taxon>Streptophyta</taxon>
        <taxon>Embryophyta</taxon>
        <taxon>Tracheophyta</taxon>
        <taxon>Spermatophyta</taxon>
        <taxon>Magnoliopsida</taxon>
        <taxon>eudicotyledons</taxon>
        <taxon>Gunneridae</taxon>
        <taxon>Pentapetalae</taxon>
        <taxon>rosids</taxon>
        <taxon>fabids</taxon>
        <taxon>Fabales</taxon>
        <taxon>Fabaceae</taxon>
        <taxon>Papilionoideae</taxon>
        <taxon>50 kb inversion clade</taxon>
        <taxon>NPAAA clade</taxon>
        <taxon>indigoferoid/millettioid clade</taxon>
        <taxon>Phaseoleae</taxon>
        <taxon>Mucuna</taxon>
    </lineage>
</organism>
<dbReference type="EMBL" id="QJKJ01010429">
    <property type="protein sequence ID" value="RDX73725.1"/>
    <property type="molecule type" value="Genomic_DNA"/>
</dbReference>
<protein>
    <submittedName>
        <fullName evidence="2">Uncharacterized protein</fullName>
    </submittedName>
</protein>
<feature type="non-terminal residue" evidence="2">
    <location>
        <position position="1"/>
    </location>
</feature>
<evidence type="ECO:0000313" key="2">
    <source>
        <dbReference type="EMBL" id="RDX73725.1"/>
    </source>
</evidence>
<dbReference type="PANTHER" id="PTHR35121">
    <property type="entry name" value="HOMEODOMAIN PROTEIN 8, PUTATIVE-RELATED"/>
    <property type="match status" value="1"/>
</dbReference>
<feature type="transmembrane region" description="Helical" evidence="1">
    <location>
        <begin position="142"/>
        <end position="163"/>
    </location>
</feature>
<sequence length="204" mass="22795">MASAAASDGFFRPIYEGCISGYDNDVERRPYHRNCGCALHSKSQNKACGHKMPRCNSVSYPMRRAWSEGSLFISASPHSSPSSSSPAAGPRSQLDEEGQHKLGVLFQNNPVRFRGFLINLVELDNLGSCNDANFTRISLGSVMLWITWFFTIVFLNLVWILIIDLKNCVYANRDSRRVLAESSTVTEADPHGTVRKDGMHFQMD</sequence>
<keyword evidence="3" id="KW-1185">Reference proteome</keyword>
<dbReference type="PANTHER" id="PTHR35121:SF2">
    <property type="entry name" value="SWIM-TYPE DOMAIN-CONTAINING PROTEIN"/>
    <property type="match status" value="1"/>
</dbReference>
<gene>
    <name evidence="2" type="ORF">CR513_46619</name>
</gene>
<reference evidence="2" key="1">
    <citation type="submission" date="2018-05" db="EMBL/GenBank/DDBJ databases">
        <title>Draft genome of Mucuna pruriens seed.</title>
        <authorList>
            <person name="Nnadi N.E."/>
            <person name="Vos R."/>
            <person name="Hasami M.H."/>
            <person name="Devisetty U.K."/>
            <person name="Aguiy J.C."/>
        </authorList>
    </citation>
    <scope>NUCLEOTIDE SEQUENCE [LARGE SCALE GENOMIC DNA]</scope>
    <source>
        <strain evidence="2">JCA_2017</strain>
    </source>
</reference>
<keyword evidence="1" id="KW-0812">Transmembrane</keyword>
<comment type="caution">
    <text evidence="2">The sequence shown here is derived from an EMBL/GenBank/DDBJ whole genome shotgun (WGS) entry which is preliminary data.</text>
</comment>
<accession>A0A371F658</accession>
<keyword evidence="1" id="KW-0472">Membrane</keyword>
<evidence type="ECO:0000313" key="3">
    <source>
        <dbReference type="Proteomes" id="UP000257109"/>
    </source>
</evidence>
<evidence type="ECO:0000256" key="1">
    <source>
        <dbReference type="SAM" id="Phobius"/>
    </source>
</evidence>
<keyword evidence="1" id="KW-1133">Transmembrane helix</keyword>
<dbReference type="OrthoDB" id="1696465at2759"/>
<proteinExistence type="predicted"/>